<dbReference type="Pfam" id="PF03458">
    <property type="entry name" value="Gly_transporter"/>
    <property type="match status" value="1"/>
</dbReference>
<dbReference type="PANTHER" id="PTHR30506">
    <property type="entry name" value="INNER MEMBRANE PROTEIN"/>
    <property type="match status" value="1"/>
</dbReference>
<dbReference type="AlphaFoldDB" id="A0A4V6KKU7"/>
<keyword evidence="6 7" id="KW-0472">Membrane</keyword>
<dbReference type="GO" id="GO:0005886">
    <property type="term" value="C:plasma membrane"/>
    <property type="evidence" value="ECO:0007669"/>
    <property type="project" value="UniProtKB-SubCell"/>
</dbReference>
<evidence type="ECO:0000256" key="1">
    <source>
        <dbReference type="ARBA" id="ARBA00004651"/>
    </source>
</evidence>
<evidence type="ECO:0000256" key="5">
    <source>
        <dbReference type="ARBA" id="ARBA00022989"/>
    </source>
</evidence>
<proteinExistence type="inferred from homology"/>
<gene>
    <name evidence="9" type="primary">yicG_1</name>
    <name evidence="9" type="ORF">NCTC12965_00743</name>
</gene>
<keyword evidence="3" id="KW-1003">Cell membrane</keyword>
<keyword evidence="5 7" id="KW-1133">Transmembrane helix</keyword>
<dbReference type="InterPro" id="IPR005115">
    <property type="entry name" value="Gly_transporter"/>
</dbReference>
<accession>A0A4V6KKU7</accession>
<dbReference type="PANTHER" id="PTHR30506:SF3">
    <property type="entry name" value="UPF0126 INNER MEMBRANE PROTEIN YADS-RELATED"/>
    <property type="match status" value="1"/>
</dbReference>
<evidence type="ECO:0000259" key="8">
    <source>
        <dbReference type="Pfam" id="PF03458"/>
    </source>
</evidence>
<evidence type="ECO:0000256" key="2">
    <source>
        <dbReference type="ARBA" id="ARBA00008193"/>
    </source>
</evidence>
<evidence type="ECO:0000313" key="9">
    <source>
        <dbReference type="EMBL" id="VTR19168.1"/>
    </source>
</evidence>
<evidence type="ECO:0000256" key="7">
    <source>
        <dbReference type="SAM" id="Phobius"/>
    </source>
</evidence>
<evidence type="ECO:0000256" key="3">
    <source>
        <dbReference type="ARBA" id="ARBA00022475"/>
    </source>
</evidence>
<evidence type="ECO:0000256" key="6">
    <source>
        <dbReference type="ARBA" id="ARBA00023136"/>
    </source>
</evidence>
<comment type="subcellular location">
    <subcellularLocation>
        <location evidence="1">Cell membrane</location>
        <topology evidence="1">Multi-pass membrane protein</topology>
    </subcellularLocation>
</comment>
<organism evidence="9">
    <name type="scientific">Serratia fonticola</name>
    <dbReference type="NCBI Taxonomy" id="47917"/>
    <lineage>
        <taxon>Bacteria</taxon>
        <taxon>Pseudomonadati</taxon>
        <taxon>Pseudomonadota</taxon>
        <taxon>Gammaproteobacteria</taxon>
        <taxon>Enterobacterales</taxon>
        <taxon>Yersiniaceae</taxon>
        <taxon>Serratia</taxon>
    </lineage>
</organism>
<name>A0A4V6KKU7_SERFO</name>
<feature type="transmembrane region" description="Helical" evidence="7">
    <location>
        <begin position="31"/>
        <end position="52"/>
    </location>
</feature>
<feature type="domain" description="Glycine transporter" evidence="8">
    <location>
        <begin position="5"/>
        <end position="44"/>
    </location>
</feature>
<evidence type="ECO:0000256" key="4">
    <source>
        <dbReference type="ARBA" id="ARBA00022692"/>
    </source>
</evidence>
<keyword evidence="4 7" id="KW-0812">Transmembrane</keyword>
<protein>
    <submittedName>
        <fullName evidence="9">Predicted membrane protein</fullName>
    </submittedName>
</protein>
<comment type="similarity">
    <text evidence="2">Belongs to the UPF0126 family.</text>
</comment>
<reference evidence="9" key="1">
    <citation type="submission" date="2019-05" db="EMBL/GenBank/DDBJ databases">
        <authorList>
            <consortium name="Pathogen Informatics"/>
        </authorList>
    </citation>
    <scope>NUCLEOTIDE SEQUENCE [LARGE SCALE GENOMIC DNA]</scope>
    <source>
        <strain evidence="9">NCTC12965</strain>
    </source>
</reference>
<dbReference type="EMBL" id="CABEEZ010000019">
    <property type="protein sequence ID" value="VTR19168.1"/>
    <property type="molecule type" value="Genomic_DNA"/>
</dbReference>
<sequence>MLLSILYIIGITAEAMTGALAAGRRQMDLFGVIFIASATAIGGARCVICCLGTSR</sequence>